<name>A0A060HRK5_9ARCH</name>
<evidence type="ECO:0000259" key="1">
    <source>
        <dbReference type="Pfam" id="PF03413"/>
    </source>
</evidence>
<dbReference type="KEGG" id="nvn:NVIE_019050"/>
<dbReference type="GeneID" id="74947163"/>
<accession>A0A060HRK5</accession>
<keyword evidence="3" id="KW-1185">Reference proteome</keyword>
<dbReference type="InterPro" id="IPR025711">
    <property type="entry name" value="PepSY"/>
</dbReference>
<proteinExistence type="predicted"/>
<reference evidence="2 3" key="1">
    <citation type="journal article" date="2014" name="Int. J. Syst. Evol. Microbiol.">
        <title>Nitrososphaera viennensis gen. nov., sp. nov., an aerobic and mesophilic, ammonia-oxidizing archaeon from soil and a member of the archaeal phylum Thaumarchaeota.</title>
        <authorList>
            <person name="Stieglmeier M."/>
            <person name="Klingl A."/>
            <person name="Alves R.J."/>
            <person name="Rittmann S.K."/>
            <person name="Melcher M."/>
            <person name="Leisch N."/>
            <person name="Schleper C."/>
        </authorList>
    </citation>
    <scope>NUCLEOTIDE SEQUENCE [LARGE SCALE GENOMIC DNA]</scope>
    <source>
        <strain evidence="2">EN76</strain>
    </source>
</reference>
<protein>
    <recommendedName>
        <fullName evidence="1">PepSY domain-containing protein</fullName>
    </recommendedName>
</protein>
<evidence type="ECO:0000313" key="2">
    <source>
        <dbReference type="EMBL" id="AIC16166.1"/>
    </source>
</evidence>
<evidence type="ECO:0000313" key="3">
    <source>
        <dbReference type="Proteomes" id="UP000027093"/>
    </source>
</evidence>
<sequence length="184" mass="19057">MTTMQLNGTINVKQAAKDFLNEHLNATLVDATDLAEEQITNGTVVAGSLDAVQDSLVYKITVADLNSELAYKVYVDPSTGRVLATSTEGTPLAELGGAAGNVTNFENVTITLVDAADVAEDQIPNGIAIAGDIEVSQGNMVVYSITVADVDSGMLYKMTVDPNTSAVSTPQGMPMGNLGIGGVF</sequence>
<dbReference type="AlphaFoldDB" id="A0A060HRK5"/>
<dbReference type="EMBL" id="CP007536">
    <property type="protein sequence ID" value="AIC16166.1"/>
    <property type="molecule type" value="Genomic_DNA"/>
</dbReference>
<dbReference type="STRING" id="926571.NVIE_019050"/>
<gene>
    <name evidence="2" type="ORF">NVIE_019050</name>
</gene>
<dbReference type="Gene3D" id="3.10.450.40">
    <property type="match status" value="1"/>
</dbReference>
<dbReference type="OrthoDB" id="377310at2157"/>
<organism evidence="2 3">
    <name type="scientific">Nitrososphaera viennensis EN76</name>
    <dbReference type="NCBI Taxonomy" id="926571"/>
    <lineage>
        <taxon>Archaea</taxon>
        <taxon>Nitrososphaerota</taxon>
        <taxon>Nitrososphaeria</taxon>
        <taxon>Nitrososphaerales</taxon>
        <taxon>Nitrososphaeraceae</taxon>
        <taxon>Nitrososphaera</taxon>
    </lineage>
</organism>
<feature type="domain" description="PepSY" evidence="1">
    <location>
        <begin position="29"/>
        <end position="84"/>
    </location>
</feature>
<dbReference type="RefSeq" id="WP_084790739.1">
    <property type="nucleotide sequence ID" value="NZ_CP007536.1"/>
</dbReference>
<dbReference type="Pfam" id="PF03413">
    <property type="entry name" value="PepSY"/>
    <property type="match status" value="1"/>
</dbReference>
<dbReference type="Proteomes" id="UP000027093">
    <property type="component" value="Chromosome"/>
</dbReference>
<dbReference type="HOGENOM" id="CLU_102442_0_0_2"/>